<name>A0A6V7QJX4_ANACO</name>
<organism evidence="1">
    <name type="scientific">Ananas comosus var. bracteatus</name>
    <name type="common">red pineapple</name>
    <dbReference type="NCBI Taxonomy" id="296719"/>
    <lineage>
        <taxon>Eukaryota</taxon>
        <taxon>Viridiplantae</taxon>
        <taxon>Streptophyta</taxon>
        <taxon>Embryophyta</taxon>
        <taxon>Tracheophyta</taxon>
        <taxon>Spermatophyta</taxon>
        <taxon>Magnoliopsida</taxon>
        <taxon>Liliopsida</taxon>
        <taxon>Poales</taxon>
        <taxon>Bromeliaceae</taxon>
        <taxon>Bromelioideae</taxon>
        <taxon>Ananas</taxon>
    </lineage>
</organism>
<proteinExistence type="predicted"/>
<gene>
    <name evidence="1" type="ORF">CB5_LOCUS26624</name>
</gene>
<dbReference type="AlphaFoldDB" id="A0A6V7QJX4"/>
<dbReference type="PANTHER" id="PTHR33116:SF78">
    <property type="entry name" value="OS12G0587133 PROTEIN"/>
    <property type="match status" value="1"/>
</dbReference>
<reference evidence="1" key="1">
    <citation type="submission" date="2020-07" db="EMBL/GenBank/DDBJ databases">
        <authorList>
            <person name="Lin J."/>
        </authorList>
    </citation>
    <scope>NUCLEOTIDE SEQUENCE</scope>
</reference>
<protein>
    <submittedName>
        <fullName evidence="1">Uncharacterized protein</fullName>
    </submittedName>
</protein>
<dbReference type="EMBL" id="LR862136">
    <property type="protein sequence ID" value="CAD1843413.1"/>
    <property type="molecule type" value="Genomic_DNA"/>
</dbReference>
<sequence>MAPKWVIKRIEALRRDFFWNGGLNSPGKGCLVAWKNVCKSKEGGLGILDVGTMNCALLTKWWWKFHIAPQLQWNRVIRDLYYHRRRPLREGRSFKPQSYWWKGVNDDLAELKDRISHLTILQNSDQIYWQWSPNGLFSVKSTYLALTDGGTRDLGLIRSGNSAGDLGSDVNRVWEVWRVRTGGHMRRSWLSDLVGCWWSVWKARNDTIFRGFQPNPLHIVHTVRQLLTEWDILTPTRRTSV</sequence>
<accession>A0A6V7QJX4</accession>
<dbReference type="PANTHER" id="PTHR33116">
    <property type="entry name" value="REVERSE TRANSCRIPTASE ZINC-BINDING DOMAIN-CONTAINING PROTEIN-RELATED-RELATED"/>
    <property type="match status" value="1"/>
</dbReference>
<evidence type="ECO:0000313" key="1">
    <source>
        <dbReference type="EMBL" id="CAD1843413.1"/>
    </source>
</evidence>